<proteinExistence type="predicted"/>
<organism evidence="2 3">
    <name type="scientific">Rhamnusium bicolor</name>
    <dbReference type="NCBI Taxonomy" id="1586634"/>
    <lineage>
        <taxon>Eukaryota</taxon>
        <taxon>Metazoa</taxon>
        <taxon>Ecdysozoa</taxon>
        <taxon>Arthropoda</taxon>
        <taxon>Hexapoda</taxon>
        <taxon>Insecta</taxon>
        <taxon>Pterygota</taxon>
        <taxon>Neoptera</taxon>
        <taxon>Endopterygota</taxon>
        <taxon>Coleoptera</taxon>
        <taxon>Polyphaga</taxon>
        <taxon>Cucujiformia</taxon>
        <taxon>Chrysomeloidea</taxon>
        <taxon>Cerambycidae</taxon>
        <taxon>Lepturinae</taxon>
        <taxon>Rhagiini</taxon>
        <taxon>Rhamnusium</taxon>
    </lineage>
</organism>
<keyword evidence="3" id="KW-1185">Reference proteome</keyword>
<dbReference type="PANTHER" id="PTHR21084">
    <property type="entry name" value="DENSE INCISORS"/>
    <property type="match status" value="1"/>
</dbReference>
<dbReference type="PANTHER" id="PTHR21084:SF1">
    <property type="entry name" value="DENSE INCISORS"/>
    <property type="match status" value="1"/>
</dbReference>
<dbReference type="InterPro" id="IPR026698">
    <property type="entry name" value="UPF_C3orf38"/>
</dbReference>
<reference evidence="2" key="1">
    <citation type="journal article" date="2023" name="Insect Mol. Biol.">
        <title>Genome sequencing provides insights into the evolution of gene families encoding plant cell wall-degrading enzymes in longhorned beetles.</title>
        <authorList>
            <person name="Shin N.R."/>
            <person name="Okamura Y."/>
            <person name="Kirsch R."/>
            <person name="Pauchet Y."/>
        </authorList>
    </citation>
    <scope>NUCLEOTIDE SEQUENCE</scope>
    <source>
        <strain evidence="2">RBIC_L_NR</strain>
    </source>
</reference>
<name>A0AAV8ZVK3_9CUCU</name>
<evidence type="ECO:0008006" key="4">
    <source>
        <dbReference type="Google" id="ProtNLM"/>
    </source>
</evidence>
<feature type="compositionally biased region" description="Polar residues" evidence="1">
    <location>
        <begin position="107"/>
        <end position="117"/>
    </location>
</feature>
<dbReference type="SUPFAM" id="SSF54427">
    <property type="entry name" value="NTF2-like"/>
    <property type="match status" value="1"/>
</dbReference>
<dbReference type="InterPro" id="IPR032710">
    <property type="entry name" value="NTF2-like_dom_sf"/>
</dbReference>
<evidence type="ECO:0000256" key="1">
    <source>
        <dbReference type="SAM" id="MobiDB-lite"/>
    </source>
</evidence>
<sequence length="291" mass="32977">MTNFKDEGGILEILSKLEEDDLCALSRTITQGLLKISSKDDAIKGILKYSPDELSILRRKALTREILFSYLDEKNITVKLPTTKNELIDKIIQFWNISRPRLRSQEDSSQTVCNQDGQEVGDRNEAAKEDNNISVLAEQFSKWFYSLMNSEECIGSEHFFPDAKLKLDLYFGNDCHSTVVEDSPEEIVQALLQVKLQHNLFFNPNVSKEGIQGRMDPHGLVIVLACGTLHIQQACAGIFEQVFALARDPFCDNNWKIKNTHLNLRSKNSVVSEPRLCDNELTSNLLTLPSE</sequence>
<dbReference type="Pfam" id="PF15008">
    <property type="entry name" value="DUF4518"/>
    <property type="match status" value="1"/>
</dbReference>
<dbReference type="EMBL" id="JANEYF010000351">
    <property type="protein sequence ID" value="KAJ8970442.1"/>
    <property type="molecule type" value="Genomic_DNA"/>
</dbReference>
<feature type="region of interest" description="Disordered" evidence="1">
    <location>
        <begin position="106"/>
        <end position="125"/>
    </location>
</feature>
<protein>
    <recommendedName>
        <fullName evidence="4">NTF2 domain-containing protein</fullName>
    </recommendedName>
</protein>
<dbReference type="Proteomes" id="UP001162156">
    <property type="component" value="Unassembled WGS sequence"/>
</dbReference>
<dbReference type="AlphaFoldDB" id="A0AAV8ZVK3"/>
<gene>
    <name evidence="2" type="ORF">NQ314_001237</name>
</gene>
<accession>A0AAV8ZVK3</accession>
<evidence type="ECO:0000313" key="3">
    <source>
        <dbReference type="Proteomes" id="UP001162156"/>
    </source>
</evidence>
<dbReference type="Gene3D" id="3.10.450.50">
    <property type="match status" value="1"/>
</dbReference>
<evidence type="ECO:0000313" key="2">
    <source>
        <dbReference type="EMBL" id="KAJ8970442.1"/>
    </source>
</evidence>
<comment type="caution">
    <text evidence="2">The sequence shown here is derived from an EMBL/GenBank/DDBJ whole genome shotgun (WGS) entry which is preliminary data.</text>
</comment>